<feature type="region of interest" description="Disordered" evidence="1">
    <location>
        <begin position="30"/>
        <end position="91"/>
    </location>
</feature>
<dbReference type="STRING" id="1658172.A0A1B7NKJ1"/>
<feature type="chain" id="PRO_5008598051" evidence="2">
    <location>
        <begin position="22"/>
        <end position="311"/>
    </location>
</feature>
<dbReference type="OrthoDB" id="3021074at2759"/>
<keyword evidence="2" id="KW-0732">Signal</keyword>
<dbReference type="AlphaFoldDB" id="A0A1B7NKJ1"/>
<dbReference type="EMBL" id="LGUA01002704">
    <property type="protein sequence ID" value="OAX77361.1"/>
    <property type="molecule type" value="Genomic_DNA"/>
</dbReference>
<feature type="compositionally biased region" description="Low complexity" evidence="1">
    <location>
        <begin position="235"/>
        <end position="250"/>
    </location>
</feature>
<evidence type="ECO:0000313" key="4">
    <source>
        <dbReference type="Proteomes" id="UP000091918"/>
    </source>
</evidence>
<evidence type="ECO:0000256" key="2">
    <source>
        <dbReference type="SAM" id="SignalP"/>
    </source>
</evidence>
<feature type="signal peptide" evidence="2">
    <location>
        <begin position="1"/>
        <end position="21"/>
    </location>
</feature>
<evidence type="ECO:0000313" key="3">
    <source>
        <dbReference type="EMBL" id="OAX77361.1"/>
    </source>
</evidence>
<comment type="caution">
    <text evidence="3">The sequence shown here is derived from an EMBL/GenBank/DDBJ whole genome shotgun (WGS) entry which is preliminary data.</text>
</comment>
<name>A0A1B7NKJ1_9EURO</name>
<accession>A0A1B7NKJ1</accession>
<gene>
    <name evidence="3" type="ORF">ACJ72_08343</name>
</gene>
<proteinExistence type="predicted"/>
<feature type="non-terminal residue" evidence="3">
    <location>
        <position position="1"/>
    </location>
</feature>
<feature type="compositionally biased region" description="Polar residues" evidence="1">
    <location>
        <begin position="34"/>
        <end position="58"/>
    </location>
</feature>
<keyword evidence="4" id="KW-1185">Reference proteome</keyword>
<dbReference type="Proteomes" id="UP000091918">
    <property type="component" value="Unassembled WGS sequence"/>
</dbReference>
<organism evidence="3 4">
    <name type="scientific">Emergomyces africanus</name>
    <dbReference type="NCBI Taxonomy" id="1955775"/>
    <lineage>
        <taxon>Eukaryota</taxon>
        <taxon>Fungi</taxon>
        <taxon>Dikarya</taxon>
        <taxon>Ascomycota</taxon>
        <taxon>Pezizomycotina</taxon>
        <taxon>Eurotiomycetes</taxon>
        <taxon>Eurotiomycetidae</taxon>
        <taxon>Onygenales</taxon>
        <taxon>Ajellomycetaceae</taxon>
        <taxon>Emergomyces</taxon>
    </lineage>
</organism>
<protein>
    <submittedName>
        <fullName evidence="3">Uncharacterized protein</fullName>
    </submittedName>
</protein>
<feature type="region of interest" description="Disordered" evidence="1">
    <location>
        <begin position="223"/>
        <end position="311"/>
    </location>
</feature>
<feature type="compositionally biased region" description="Low complexity" evidence="1">
    <location>
        <begin position="285"/>
        <end position="303"/>
    </location>
</feature>
<evidence type="ECO:0000256" key="1">
    <source>
        <dbReference type="SAM" id="MobiDB-lite"/>
    </source>
</evidence>
<reference evidence="3 4" key="1">
    <citation type="submission" date="2015-07" db="EMBL/GenBank/DDBJ databases">
        <title>Emmonsia species relationships and genome sequence.</title>
        <authorList>
            <person name="Cuomo C.A."/>
            <person name="Schwartz I.S."/>
            <person name="Kenyon C."/>
            <person name="de Hoog G.S."/>
            <person name="Govender N.P."/>
            <person name="Botha A."/>
            <person name="Moreno L."/>
            <person name="de Vries M."/>
            <person name="Munoz J.F."/>
            <person name="Stielow J.B."/>
        </authorList>
    </citation>
    <scope>NUCLEOTIDE SEQUENCE [LARGE SCALE GENOMIC DNA]</scope>
    <source>
        <strain evidence="3 4">CBS 136260</strain>
    </source>
</reference>
<sequence length="311" mass="33631">QWGPIVGAGLAVLGSLYLVLAADLDAVEEEDQPKASSNQDNNSMREINTIASAESSHSPVRDAEMRRSVSHTRSVQDGQPRQPLAGDSGNRRKVARALTKFVIYLSDAAHERLNDSEFKSGKAQDFPEIPGEIRRNRALPHIRNQYNTYRENEGNVTPSLRGRASRANSFTSSIYGLDVETGPRTAREYDIGRAAPPEIQNRPAASSGAVNGTITQRRATLEVPAQTHHSSPRNHSPASPTSPTHSSRSIPDSRRPPAIVVSSENEDTTSPVYRATSHPVPSPSSPSSGPISTPPVAASPSSPRHMRQFTL</sequence>